<evidence type="ECO:0000313" key="2">
    <source>
        <dbReference type="Proteomes" id="UP001500212"/>
    </source>
</evidence>
<evidence type="ECO:0000313" key="1">
    <source>
        <dbReference type="EMBL" id="GAA4605811.1"/>
    </source>
</evidence>
<dbReference type="Proteomes" id="UP001500212">
    <property type="component" value="Unassembled WGS sequence"/>
</dbReference>
<keyword evidence="2" id="KW-1185">Reference proteome</keyword>
<name>A0ABP8TE06_9ACTN</name>
<dbReference type="RefSeq" id="WP_345351958.1">
    <property type="nucleotide sequence ID" value="NZ_BAABHJ010000005.1"/>
</dbReference>
<dbReference type="EMBL" id="BAABHJ010000005">
    <property type="protein sequence ID" value="GAA4605811.1"/>
    <property type="molecule type" value="Genomic_DNA"/>
</dbReference>
<organism evidence="1 2">
    <name type="scientific">Actinoallomurus liliacearum</name>
    <dbReference type="NCBI Taxonomy" id="1080073"/>
    <lineage>
        <taxon>Bacteria</taxon>
        <taxon>Bacillati</taxon>
        <taxon>Actinomycetota</taxon>
        <taxon>Actinomycetes</taxon>
        <taxon>Streptosporangiales</taxon>
        <taxon>Thermomonosporaceae</taxon>
        <taxon>Actinoallomurus</taxon>
    </lineage>
</organism>
<gene>
    <name evidence="1" type="ORF">GCM10023195_20430</name>
</gene>
<sequence>MAMIRVPVDALWVRRMAELADAPWSEEALIAAFERFGWTGAVQRSEPDGPPRLPWCDWADLLPEQGGRTTYSGWTMYFYEPSDADSLLNAGIALVCGSFWPPCGEDDTGVPDPFAAAGRDEFLNNDEWAVWVTDPTARRAEFVAEFDRIEALARDVCGEPTRTLRDERGIASIWERGGAALSLMAEPNEWDYEAYDWITLRVIPVP</sequence>
<protein>
    <submittedName>
        <fullName evidence="1">Uncharacterized protein</fullName>
    </submittedName>
</protein>
<reference evidence="2" key="1">
    <citation type="journal article" date="2019" name="Int. J. Syst. Evol. Microbiol.">
        <title>The Global Catalogue of Microorganisms (GCM) 10K type strain sequencing project: providing services to taxonomists for standard genome sequencing and annotation.</title>
        <authorList>
            <consortium name="The Broad Institute Genomics Platform"/>
            <consortium name="The Broad Institute Genome Sequencing Center for Infectious Disease"/>
            <person name="Wu L."/>
            <person name="Ma J."/>
        </authorList>
    </citation>
    <scope>NUCLEOTIDE SEQUENCE [LARGE SCALE GENOMIC DNA]</scope>
    <source>
        <strain evidence="2">JCM 17938</strain>
    </source>
</reference>
<comment type="caution">
    <text evidence="1">The sequence shown here is derived from an EMBL/GenBank/DDBJ whole genome shotgun (WGS) entry which is preliminary data.</text>
</comment>
<accession>A0ABP8TE06</accession>
<proteinExistence type="predicted"/>